<feature type="transmembrane region" description="Helical" evidence="1">
    <location>
        <begin position="960"/>
        <end position="979"/>
    </location>
</feature>
<feature type="transmembrane region" description="Helical" evidence="1">
    <location>
        <begin position="463"/>
        <end position="483"/>
    </location>
</feature>
<feature type="transmembrane region" description="Helical" evidence="1">
    <location>
        <begin position="361"/>
        <end position="381"/>
    </location>
</feature>
<dbReference type="Proteomes" id="UP000704611">
    <property type="component" value="Unassembled WGS sequence"/>
</dbReference>
<feature type="transmembrane region" description="Helical" evidence="1">
    <location>
        <begin position="914"/>
        <end position="939"/>
    </location>
</feature>
<feature type="transmembrane region" description="Helical" evidence="1">
    <location>
        <begin position="387"/>
        <end position="412"/>
    </location>
</feature>
<keyword evidence="1" id="KW-0812">Transmembrane</keyword>
<name>A0ABS6MMM5_9GAMM</name>
<organism evidence="2 3">
    <name type="scientific">Arsukibacterium indicum</name>
    <dbReference type="NCBI Taxonomy" id="2848612"/>
    <lineage>
        <taxon>Bacteria</taxon>
        <taxon>Pseudomonadati</taxon>
        <taxon>Pseudomonadota</taxon>
        <taxon>Gammaproteobacteria</taxon>
        <taxon>Chromatiales</taxon>
        <taxon>Chromatiaceae</taxon>
        <taxon>Arsukibacterium</taxon>
    </lineage>
</organism>
<feature type="transmembrane region" description="Helical" evidence="1">
    <location>
        <begin position="528"/>
        <end position="547"/>
    </location>
</feature>
<dbReference type="Pfam" id="PF00873">
    <property type="entry name" value="ACR_tran"/>
    <property type="match status" value="1"/>
</dbReference>
<feature type="transmembrane region" description="Helical" evidence="1">
    <location>
        <begin position="991"/>
        <end position="1017"/>
    </location>
</feature>
<evidence type="ECO:0000256" key="1">
    <source>
        <dbReference type="SAM" id="Phobius"/>
    </source>
</evidence>
<feature type="transmembrane region" description="Helical" evidence="1">
    <location>
        <begin position="888"/>
        <end position="908"/>
    </location>
</feature>
<dbReference type="PANTHER" id="PTHR32063:SF33">
    <property type="entry name" value="RND SUPERFAMILY EFFLUX PUMP PERMEASE COMPONENT"/>
    <property type="match status" value="1"/>
</dbReference>
<accession>A0ABS6MMM5</accession>
<dbReference type="EMBL" id="JAHRID010000006">
    <property type="protein sequence ID" value="MBV2130000.1"/>
    <property type="molecule type" value="Genomic_DNA"/>
</dbReference>
<keyword evidence="3" id="KW-1185">Reference proteome</keyword>
<feature type="transmembrane region" description="Helical" evidence="1">
    <location>
        <begin position="862"/>
        <end position="881"/>
    </location>
</feature>
<dbReference type="InterPro" id="IPR001036">
    <property type="entry name" value="Acrflvin-R"/>
</dbReference>
<keyword evidence="1" id="KW-1133">Transmembrane helix</keyword>
<keyword evidence="1" id="KW-0472">Membrane</keyword>
<evidence type="ECO:0000313" key="3">
    <source>
        <dbReference type="Proteomes" id="UP000704611"/>
    </source>
</evidence>
<dbReference type="RefSeq" id="WP_217669837.1">
    <property type="nucleotide sequence ID" value="NZ_JAHRID010000006.1"/>
</dbReference>
<gene>
    <name evidence="2" type="ORF">KQY15_12990</name>
</gene>
<feature type="transmembrane region" description="Helical" evidence="1">
    <location>
        <begin position="335"/>
        <end position="354"/>
    </location>
</feature>
<feature type="transmembrane region" description="Helical" evidence="1">
    <location>
        <begin position="432"/>
        <end position="451"/>
    </location>
</feature>
<evidence type="ECO:0000313" key="2">
    <source>
        <dbReference type="EMBL" id="MBV2130000.1"/>
    </source>
</evidence>
<proteinExistence type="predicted"/>
<dbReference type="PANTHER" id="PTHR32063">
    <property type="match status" value="1"/>
</dbReference>
<feature type="transmembrane region" description="Helical" evidence="1">
    <location>
        <begin position="12"/>
        <end position="36"/>
    </location>
</feature>
<protein>
    <submittedName>
        <fullName evidence="2">Efflux RND transporter permease subunit</fullName>
    </submittedName>
</protein>
<sequence>MPYNPDKGIIAWFARNSVAANLLMVFIVVMGLVTYATMQRQMFPSVEVNYIHVNATFRGAAPQEIEEGILIKVEEALTDIEGIKRYRSNAWRGGGRVSIELVPGTDISSRLDQVKLKMDAISTFPSAMEPLTIYQVEWRQDAVNLVLTGTEDQLALKAMGRQIKNELLQLDNISFVDFDAMPAWEIGIEIEPSTLERYNISLQDISRAIAQHSDNVSAGMIRSDAGMITIRSEQRAYRADEFAVLPIISGPQGEQIRLGDIANIYDGFEERINYMRYDGKPAAFMAVKASATQSLPDVAASVQQYVEFKNKQLQGDYQLHSLVDMTYYLNGRLNMMWSNLLQGAVLVFLMLMLFLRFKVAFWVMLGLPIAFLGAIWLMPFAGVTINIISLFAFIMVLGIVVDDAIVIGESAYHETELHGHSVDNIIRGAQRVATPATFGVLTTMAVFAPFMLGNSIEANEFKVISIVVVCCLFFSLIESKLILPAHLAHTKLKPVPENGWRMRFNKGFQGFIERRYQPFLQTCMAHRYATLGVFFGILLSGFGLISANHIRTVMTPPVPHDYPEIRFEMHQNASEQQSLAILQQLEQLVYQQEALVLEQTGEPMIKHVMAWLNNQTSGTVLVTLVDEEERPIKAFELGRRWRESLPELAGVRTIQVRDDLFSGGEQRELGYRLFGTDIDQLNAAGHALISELSNIPGVYDLGSSIDSGSKELNLELKPLAHQLGLTPTWLAQQVGYSFYGIEAQRMIRDGDEVRVMVRYPKEDRQQVASLKHTRLKLPSGDFVMLGDVADITESPGISRINREAGFRNVRIEASVDQQQVTTSEVVKLVRTDIMPDLLERFPGVKSELGGQIEEQQKQRNQMLLYMVAGLLLVYILLAIPLKSYSQPVIIMSVIPFGMTGALWAHFFLGFDLSLFSFFGMIAAAGVVINDSLVFTDYVNQARDRGLSLRESIISAGSMRFRAILLTSLTTFFGLVPIMFETSLQAQFVIPMAISLSFAVLFATLITLILVPCFYLILEDLKNLFRRRKQKVSLKQPSEASDVG</sequence>
<comment type="caution">
    <text evidence="2">The sequence shown here is derived from an EMBL/GenBank/DDBJ whole genome shotgun (WGS) entry which is preliminary data.</text>
</comment>
<reference evidence="2 3" key="1">
    <citation type="submission" date="2021-06" db="EMBL/GenBank/DDBJ databases">
        <title>Rheinheimera indica sp. nov., isolated from deep-sea sediment.</title>
        <authorList>
            <person name="Wang Z."/>
            <person name="Zhang X.-Y."/>
        </authorList>
    </citation>
    <scope>NUCLEOTIDE SEQUENCE [LARGE SCALE GENOMIC DNA]</scope>
    <source>
        <strain evidence="2 3">SM2107</strain>
    </source>
</reference>